<accession>A0A4Z2EAZ7</accession>
<proteinExistence type="predicted"/>
<sequence>MDISGCRSADLIVQPTIDEDECTSTCPVMIDKDQDSFVVGCGPWDICVGNNECTPFTRVCTVMGSTVIDFFNTVHAVPDLCAYTMLENFETQVSVDFQERHLEDVPYLTNMTVFMKAASKTINMGPGGVVWVSCSNRV</sequence>
<evidence type="ECO:0000313" key="2">
    <source>
        <dbReference type="Proteomes" id="UP000314294"/>
    </source>
</evidence>
<organism evidence="1 2">
    <name type="scientific">Liparis tanakae</name>
    <name type="common">Tanaka's snailfish</name>
    <dbReference type="NCBI Taxonomy" id="230148"/>
    <lineage>
        <taxon>Eukaryota</taxon>
        <taxon>Metazoa</taxon>
        <taxon>Chordata</taxon>
        <taxon>Craniata</taxon>
        <taxon>Vertebrata</taxon>
        <taxon>Euteleostomi</taxon>
        <taxon>Actinopterygii</taxon>
        <taxon>Neopterygii</taxon>
        <taxon>Teleostei</taxon>
        <taxon>Neoteleostei</taxon>
        <taxon>Acanthomorphata</taxon>
        <taxon>Eupercaria</taxon>
        <taxon>Perciformes</taxon>
        <taxon>Cottioidei</taxon>
        <taxon>Cottales</taxon>
        <taxon>Liparidae</taxon>
        <taxon>Liparis</taxon>
    </lineage>
</organism>
<dbReference type="AlphaFoldDB" id="A0A4Z2EAZ7"/>
<reference evidence="1 2" key="1">
    <citation type="submission" date="2019-03" db="EMBL/GenBank/DDBJ databases">
        <title>First draft genome of Liparis tanakae, snailfish: a comprehensive survey of snailfish specific genes.</title>
        <authorList>
            <person name="Kim W."/>
            <person name="Song I."/>
            <person name="Jeong J.-H."/>
            <person name="Kim D."/>
            <person name="Kim S."/>
            <person name="Ryu S."/>
            <person name="Song J.Y."/>
            <person name="Lee S.K."/>
        </authorList>
    </citation>
    <scope>NUCLEOTIDE SEQUENCE [LARGE SCALE GENOMIC DNA]</scope>
    <source>
        <tissue evidence="1">Muscle</tissue>
    </source>
</reference>
<dbReference type="EMBL" id="SRLO01011348">
    <property type="protein sequence ID" value="TNN25921.1"/>
    <property type="molecule type" value="Genomic_DNA"/>
</dbReference>
<dbReference type="Proteomes" id="UP000314294">
    <property type="component" value="Unassembled WGS sequence"/>
</dbReference>
<comment type="caution">
    <text evidence="1">The sequence shown here is derived from an EMBL/GenBank/DDBJ whole genome shotgun (WGS) entry which is preliminary data.</text>
</comment>
<name>A0A4Z2EAZ7_9TELE</name>
<keyword evidence="2" id="KW-1185">Reference proteome</keyword>
<protein>
    <submittedName>
        <fullName evidence="1">Uncharacterized protein</fullName>
    </submittedName>
</protein>
<dbReference type="OrthoDB" id="8962134at2759"/>
<evidence type="ECO:0000313" key="1">
    <source>
        <dbReference type="EMBL" id="TNN25921.1"/>
    </source>
</evidence>
<gene>
    <name evidence="1" type="ORF">EYF80_063943</name>
</gene>